<dbReference type="Proteomes" id="UP000219559">
    <property type="component" value="Unassembled WGS sequence"/>
</dbReference>
<dbReference type="RefSeq" id="WP_097442125.1">
    <property type="nucleotide sequence ID" value="NZ_NBWU01000001.1"/>
</dbReference>
<dbReference type="EMBL" id="NBWU01000001">
    <property type="protein sequence ID" value="PCE66604.1"/>
    <property type="molecule type" value="Genomic_DNA"/>
</dbReference>
<proteinExistence type="predicted"/>
<evidence type="ECO:0000313" key="3">
    <source>
        <dbReference type="EMBL" id="PCE66604.1"/>
    </source>
</evidence>
<dbReference type="GO" id="GO:0003677">
    <property type="term" value="F:DNA binding"/>
    <property type="evidence" value="ECO:0007669"/>
    <property type="project" value="UniProtKB-KW"/>
</dbReference>
<dbReference type="AlphaFoldDB" id="A0A2A4GF16"/>
<evidence type="ECO:0000313" key="4">
    <source>
        <dbReference type="Proteomes" id="UP000219559"/>
    </source>
</evidence>
<keyword evidence="4" id="KW-1185">Reference proteome</keyword>
<dbReference type="Gene3D" id="1.10.357.10">
    <property type="entry name" value="Tetracycline Repressor, domain 2"/>
    <property type="match status" value="1"/>
</dbReference>
<keyword evidence="1" id="KW-0238">DNA-binding</keyword>
<organism evidence="3 4">
    <name type="scientific">Sediminicola luteus</name>
    <dbReference type="NCBI Taxonomy" id="319238"/>
    <lineage>
        <taxon>Bacteria</taxon>
        <taxon>Pseudomonadati</taxon>
        <taxon>Bacteroidota</taxon>
        <taxon>Flavobacteriia</taxon>
        <taxon>Flavobacteriales</taxon>
        <taxon>Flavobacteriaceae</taxon>
        <taxon>Sediminicola</taxon>
    </lineage>
</organism>
<dbReference type="SUPFAM" id="SSF46689">
    <property type="entry name" value="Homeodomain-like"/>
    <property type="match status" value="1"/>
</dbReference>
<feature type="domain" description="HTH tetR-type" evidence="2">
    <location>
        <begin position="12"/>
        <end position="55"/>
    </location>
</feature>
<name>A0A2A4GF16_9FLAO</name>
<evidence type="ECO:0000256" key="1">
    <source>
        <dbReference type="ARBA" id="ARBA00023125"/>
    </source>
</evidence>
<dbReference type="InterPro" id="IPR001647">
    <property type="entry name" value="HTH_TetR"/>
</dbReference>
<dbReference type="OrthoDB" id="1258954at2"/>
<comment type="caution">
    <text evidence="3">The sequence shown here is derived from an EMBL/GenBank/DDBJ whole genome shotgun (WGS) entry which is preliminary data.</text>
</comment>
<reference evidence="3 4" key="1">
    <citation type="submission" date="2017-04" db="EMBL/GenBank/DDBJ databases">
        <title>A new member of the family Flavobacteriaceae isolated from ascidians.</title>
        <authorList>
            <person name="Chen L."/>
        </authorList>
    </citation>
    <scope>NUCLEOTIDE SEQUENCE [LARGE SCALE GENOMIC DNA]</scope>
    <source>
        <strain evidence="3 4">HQA918</strain>
    </source>
</reference>
<sequence>MNQPPTRNLWIEKGYEQFALFGPEYLSINRLSKELVLSRATFYHHFGDIEGYIEAILQTHKAAAKQFDSWCKKECNQFFPDIYVHLSQAKIPFLFTRQMFLHRHIPLYEATFLEVFKASSDTFALDLFAQQFDLPRNAENTFKLWITVCEAWYSRIDPEDLSTESMMALGKEVLASVLSLSPEKLHYLN</sequence>
<evidence type="ECO:0000259" key="2">
    <source>
        <dbReference type="Pfam" id="PF00440"/>
    </source>
</evidence>
<gene>
    <name evidence="3" type="ORF">B7P33_04725</name>
</gene>
<dbReference type="Pfam" id="PF00440">
    <property type="entry name" value="TetR_N"/>
    <property type="match status" value="1"/>
</dbReference>
<protein>
    <recommendedName>
        <fullName evidence="2">HTH tetR-type domain-containing protein</fullName>
    </recommendedName>
</protein>
<accession>A0A2A4GF16</accession>
<dbReference type="InterPro" id="IPR009057">
    <property type="entry name" value="Homeodomain-like_sf"/>
</dbReference>